<proteinExistence type="predicted"/>
<keyword evidence="1" id="KW-1133">Transmembrane helix</keyword>
<dbReference type="Proteomes" id="UP000186851">
    <property type="component" value="Chromosome"/>
</dbReference>
<feature type="transmembrane region" description="Helical" evidence="1">
    <location>
        <begin position="147"/>
        <end position="173"/>
    </location>
</feature>
<keyword evidence="1" id="KW-0472">Membrane</keyword>
<keyword evidence="1" id="KW-0812">Transmembrane</keyword>
<dbReference type="EMBL" id="CP091871">
    <property type="protein sequence ID" value="WEU40944.1"/>
    <property type="molecule type" value="Genomic_DNA"/>
</dbReference>
<protein>
    <submittedName>
        <fullName evidence="2">Uncharacterized protein</fullName>
    </submittedName>
</protein>
<evidence type="ECO:0000256" key="1">
    <source>
        <dbReference type="SAM" id="Phobius"/>
    </source>
</evidence>
<dbReference type="AlphaFoldDB" id="A0AAF0IC23"/>
<dbReference type="KEGG" id="oyw:OdinLCB4_003290"/>
<feature type="transmembrane region" description="Helical" evidence="1">
    <location>
        <begin position="193"/>
        <end position="213"/>
    </location>
</feature>
<feature type="transmembrane region" description="Helical" evidence="1">
    <location>
        <begin position="220"/>
        <end position="243"/>
    </location>
</feature>
<evidence type="ECO:0000313" key="2">
    <source>
        <dbReference type="EMBL" id="WEU40944.1"/>
    </source>
</evidence>
<organism evidence="2 3">
    <name type="scientific">Odinarchaeota yellowstonii (strain LCB_4)</name>
    <dbReference type="NCBI Taxonomy" id="1841599"/>
    <lineage>
        <taxon>Archaea</taxon>
        <taxon>Promethearchaeati</taxon>
        <taxon>Candidatus Odinarchaeota</taxon>
        <taxon>Candidatus Odinarchaeia</taxon>
        <taxon>Candidatus Odinarchaeales</taxon>
        <taxon>Candidatus Odinarchaeaceae</taxon>
        <taxon>Candidatus Odinarchaeum</taxon>
    </lineage>
</organism>
<accession>A0AAF0IC23</accession>
<reference evidence="2" key="2">
    <citation type="journal article" date="2022" name="Nat. Microbiol.">
        <title>A closed Candidatus Odinarchaeum chromosome exposes Asgard archaeal viruses.</title>
        <authorList>
            <person name="Tamarit D."/>
            <person name="Caceres E.F."/>
            <person name="Krupovic M."/>
            <person name="Nijland R."/>
            <person name="Eme L."/>
            <person name="Robinson N.P."/>
            <person name="Ettema T.J.G."/>
        </authorList>
    </citation>
    <scope>NUCLEOTIDE SEQUENCE</scope>
    <source>
        <strain evidence="2">LCB_4</strain>
    </source>
</reference>
<name>A0AAF0IC23_ODILC</name>
<sequence>MKFLKIESELNNKPVNLDNEKLVDELFEVEDFLILLSKNLLNNISPEMAMKLAVKQFNGCLKPILQKTIEKIYTSNICLKDAVEEIISFLHNPQSKQLLHYLMGIIDYDAKRRAQTVIKTLYRLKENQQLYYKRKRILKAQEFKIKFLVNIMSIVLGMICSLSPWFSIASILLELGNIMNPFNIQIKLQPAPYVLITFLFISIFNAYILYSSVKIDNKTIFTLIAPLLFLTAYISGNILLSAIL</sequence>
<evidence type="ECO:0000313" key="3">
    <source>
        <dbReference type="Proteomes" id="UP000186851"/>
    </source>
</evidence>
<gene>
    <name evidence="2" type="ORF">OdinLCB4_003290</name>
</gene>
<reference evidence="2" key="1">
    <citation type="journal article" date="2017" name="Nature">
        <title>Asgard archaea illuminate the origin of eukaryotic cellular complexity.</title>
        <authorList>
            <person name="Zaremba-Niedzwiedzka K."/>
            <person name="Caceres E.F."/>
            <person name="Saw J.H."/>
            <person name="Backstrom D."/>
            <person name="Juzokaite L."/>
            <person name="Vancaester E."/>
            <person name="Seitz K.W."/>
            <person name="Anantharaman K."/>
            <person name="Starnawski P."/>
            <person name="Kjeldsen K.U."/>
            <person name="Scott M.B."/>
            <person name="Nunoura T."/>
            <person name="Banfield J.F."/>
            <person name="Schramm A."/>
            <person name="Baker B.J."/>
            <person name="Spang A."/>
            <person name="Ettema T.J.G."/>
        </authorList>
    </citation>
    <scope>NUCLEOTIDE SEQUENCE</scope>
    <source>
        <strain evidence="2">LCB_4</strain>
    </source>
</reference>